<dbReference type="OrthoDB" id="9793489at2"/>
<reference evidence="8 9" key="1">
    <citation type="submission" date="2016-03" db="EMBL/GenBank/DDBJ databases">
        <title>Complete genome sequence of Pedobacter cryoconitis PAMC 27485.</title>
        <authorList>
            <person name="Lee J."/>
            <person name="Kim O.-S."/>
        </authorList>
    </citation>
    <scope>NUCLEOTIDE SEQUENCE [LARGE SCALE GENOMIC DNA]</scope>
    <source>
        <strain evidence="8 9">PAMC 27485</strain>
    </source>
</reference>
<dbReference type="Pfam" id="PF00144">
    <property type="entry name" value="Beta-lactamase"/>
    <property type="match status" value="1"/>
</dbReference>
<dbReference type="EMBL" id="CP014504">
    <property type="protein sequence ID" value="AMP98805.1"/>
    <property type="molecule type" value="Genomic_DNA"/>
</dbReference>
<evidence type="ECO:0000313" key="9">
    <source>
        <dbReference type="Proteomes" id="UP000071561"/>
    </source>
</evidence>
<dbReference type="GO" id="GO:0008800">
    <property type="term" value="F:beta-lactamase activity"/>
    <property type="evidence" value="ECO:0007669"/>
    <property type="project" value="UniProtKB-UniRule"/>
</dbReference>
<keyword evidence="9" id="KW-1185">Reference proteome</keyword>
<evidence type="ECO:0000256" key="4">
    <source>
        <dbReference type="ARBA" id="ARBA00023251"/>
    </source>
</evidence>
<comment type="catalytic activity">
    <reaction evidence="1 5">
        <text>a beta-lactam + H2O = a substituted beta-amino acid</text>
        <dbReference type="Rhea" id="RHEA:20401"/>
        <dbReference type="ChEBI" id="CHEBI:15377"/>
        <dbReference type="ChEBI" id="CHEBI:35627"/>
        <dbReference type="ChEBI" id="CHEBI:140347"/>
        <dbReference type="EC" id="3.5.2.6"/>
    </reaction>
</comment>
<dbReference type="PATRIC" id="fig|188932.3.peg.1986"/>
<dbReference type="SUPFAM" id="SSF56601">
    <property type="entry name" value="beta-lactamase/transpeptidase-like"/>
    <property type="match status" value="1"/>
</dbReference>
<evidence type="ECO:0000259" key="7">
    <source>
        <dbReference type="Pfam" id="PF00144"/>
    </source>
</evidence>
<feature type="signal peptide" evidence="6">
    <location>
        <begin position="1"/>
        <end position="22"/>
    </location>
</feature>
<sequence precursor="true">MKLTNFKVVIIFLCLTPLMTFAQSSGQRKSDLVVVLIKKYITEKTPEKIYALGSKNYKASISEGNLTDFIVKNAYILGKIKASSFISAKKNECKYKLEFEAGSVELSFSLDQNNKLDKLSFSPFEPVVTKKTALVPSSNPLKSKLDKEVDTLARKYIQNSNTVGLSIGILKDGKTYTYGYGTTQKSNGVVPDANTIFEIGSISKTFTAQLLAYYVNEGKISLTDPVTKYLPDSVAANSELQQIKIVNLSNHTSGLVRLPDNMISKNLEAANPYKNYTKDLLFSYLKSYKLVSVPGGTYSYSNIGTGLLGVILERISGKTYEQLVKEIITDPLKMNSTFQHLTPELAKRFTKVYNKETKEVKAWDFDVLVGAGGLRSTVNDMLIYAANNIESKNPDLAKAFELTHQVTFSKEPMVGLGWHIMKPAADTYYWHNGGTGGSRSFIIININKKTAVVVLSNSEVETDSVGVGIIEKL</sequence>
<evidence type="ECO:0000256" key="5">
    <source>
        <dbReference type="RuleBase" id="RU361140"/>
    </source>
</evidence>
<dbReference type="GO" id="GO:0017001">
    <property type="term" value="P:antibiotic catabolic process"/>
    <property type="evidence" value="ECO:0007669"/>
    <property type="project" value="InterPro"/>
</dbReference>
<dbReference type="Proteomes" id="UP000071561">
    <property type="component" value="Chromosome"/>
</dbReference>
<keyword evidence="6" id="KW-0732">Signal</keyword>
<organism evidence="8 9">
    <name type="scientific">Pedobacter cryoconitis</name>
    <dbReference type="NCBI Taxonomy" id="188932"/>
    <lineage>
        <taxon>Bacteria</taxon>
        <taxon>Pseudomonadati</taxon>
        <taxon>Bacteroidota</taxon>
        <taxon>Sphingobacteriia</taxon>
        <taxon>Sphingobacteriales</taxon>
        <taxon>Sphingobacteriaceae</taxon>
        <taxon>Pedobacter</taxon>
    </lineage>
</organism>
<protein>
    <recommendedName>
        <fullName evidence="5">Beta-lactamase</fullName>
        <ecNumber evidence="5">3.5.2.6</ecNumber>
    </recommendedName>
</protein>
<evidence type="ECO:0000256" key="6">
    <source>
        <dbReference type="SAM" id="SignalP"/>
    </source>
</evidence>
<dbReference type="EC" id="3.5.2.6" evidence="5"/>
<dbReference type="GO" id="GO:0030288">
    <property type="term" value="C:outer membrane-bounded periplasmic space"/>
    <property type="evidence" value="ECO:0007669"/>
    <property type="project" value="InterPro"/>
</dbReference>
<dbReference type="AlphaFoldDB" id="A0A127VBZ2"/>
<dbReference type="PROSITE" id="PS00336">
    <property type="entry name" value="BETA_LACTAMASE_C"/>
    <property type="match status" value="1"/>
</dbReference>
<evidence type="ECO:0000313" key="8">
    <source>
        <dbReference type="EMBL" id="AMP98805.1"/>
    </source>
</evidence>
<evidence type="ECO:0000256" key="2">
    <source>
        <dbReference type="ARBA" id="ARBA00007840"/>
    </source>
</evidence>
<keyword evidence="4 5" id="KW-0046">Antibiotic resistance</keyword>
<dbReference type="InterPro" id="IPR001586">
    <property type="entry name" value="Beta-lactam_class-C_AS"/>
</dbReference>
<feature type="domain" description="Beta-lactamase-related" evidence="7">
    <location>
        <begin position="150"/>
        <end position="463"/>
    </location>
</feature>
<dbReference type="InterPro" id="IPR050491">
    <property type="entry name" value="AmpC-like"/>
</dbReference>
<dbReference type="InterPro" id="IPR012338">
    <property type="entry name" value="Beta-lactam/transpept-like"/>
</dbReference>
<comment type="similarity">
    <text evidence="2 5">Belongs to the class-C beta-lactamase family.</text>
</comment>
<dbReference type="Gene3D" id="3.40.710.10">
    <property type="entry name" value="DD-peptidase/beta-lactamase superfamily"/>
    <property type="match status" value="1"/>
</dbReference>
<accession>A0A127VBZ2</accession>
<dbReference type="PANTHER" id="PTHR46825:SF9">
    <property type="entry name" value="BETA-LACTAMASE-RELATED DOMAIN-CONTAINING PROTEIN"/>
    <property type="match status" value="1"/>
</dbReference>
<dbReference type="PANTHER" id="PTHR46825">
    <property type="entry name" value="D-ALANYL-D-ALANINE-CARBOXYPEPTIDASE/ENDOPEPTIDASE AMPH"/>
    <property type="match status" value="1"/>
</dbReference>
<evidence type="ECO:0000256" key="1">
    <source>
        <dbReference type="ARBA" id="ARBA00001526"/>
    </source>
</evidence>
<name>A0A127VBZ2_9SPHI</name>
<dbReference type="InterPro" id="IPR001466">
    <property type="entry name" value="Beta-lactam-related"/>
</dbReference>
<proteinExistence type="inferred from homology"/>
<dbReference type="KEGG" id="pcm:AY601_1897"/>
<gene>
    <name evidence="8" type="ORF">AY601_1897</name>
</gene>
<dbReference type="RefSeq" id="WP_068399725.1">
    <property type="nucleotide sequence ID" value="NZ_CP014504.1"/>
</dbReference>
<feature type="chain" id="PRO_5007280357" description="Beta-lactamase" evidence="6">
    <location>
        <begin position="23"/>
        <end position="473"/>
    </location>
</feature>
<keyword evidence="3 5" id="KW-0378">Hydrolase</keyword>
<evidence type="ECO:0000256" key="3">
    <source>
        <dbReference type="ARBA" id="ARBA00022801"/>
    </source>
</evidence>
<dbReference type="GO" id="GO:0046677">
    <property type="term" value="P:response to antibiotic"/>
    <property type="evidence" value="ECO:0007669"/>
    <property type="project" value="UniProtKB-UniRule"/>
</dbReference>